<sequence length="1562" mass="167451">MINDKKTKKSIIRRCLENDKILVIVFTTLLMFTAIYSALASTTYPSYNTEQDCRSCHGITVDRHHLLIPDSSLQCTDCHAMKYDDQNQTYYPEVIRNCLICHPGKDHTDTHHLLVQQGLFVCTDCHPIKYDSQSQTYYPEIIWDCTECHTTVLQWNATSDPTPTPTPTPTPPVSPTITTFSPISPVIDNAGDTREFDITTDQIVNITWFIEDAQVQFNESVTDASYTNTSAILGIWNVSAVASNINGTVKYTWTWNVTTIVPVPPVITFYAPYSPTNDTAGTSRKFGITVDQIANITWFINGIQVQSNESVMGASYTNTSSSPGVWDVVINATNANGSTSYSWIWNVVSQPVYAPSIISWSNNKTNNDSLILAVNTSESVNFNATANQTITSWNWYLNDVSQSNNYDNFIASWDTAGTETVQVNATNSNGTSNAITWTVTVKAQPVMYIPPTPTNINSTTGSFWVNTTWQAGTGNATDSYNLSVNNVWTNGTASTSVNSSSLPAHAWQNVTVYAYNASGGGSLSTSPAIKNTQIPDNPPVQSPIGSKSVDEGQWLNFTVKATDADNDLMTYGTNATKGSFNTTTGNFSWLITYSDAGVYTWYFNSSDGYGGVTTETVTVNVNNIPLSITSFSLPSDPTTTQSTAQTFSVTLNRTANVTWYMNGTKVHTDTGITSSSYTNSTAETDTWNVTASATDNIDTVSRTWNWNVVPESKPTTAVDPPDGQNSWYKTNTVYLNVTDSDGIKYTNYSVDGGISWNSNPGSGLTLKTPVVLSDGNHSIQYYSVDTLGNTESTKTQEVKIDTTSPDINIGGVVDNSYYNKSITPVIAITDTNPNTQSITLNGTPYTSGTVISEEGKYTLVASATDKAGNSDSKTINFTIDKTPPSITASATTSGNPYTSGAWTNQDVTVSFTCSDALSGIASCSSPTTLSGEGANQEATGYATDQAGNSASAAFSGISIDKTAPTITINSPVNGNIYVLNQNLVADWSVSDAASGISTATGTYPNGSIIDTTSAGTKNFVVNATDNAGNIYTKNVTYYIHSDSKPVTAVDPPDGQNGWYKTNTVYLNVTDPDGIKYTNYSVDGGIWNSNPGSGLTLKTPVVLSDGNHSIQYYSVDTLGNTESTKTQEVKIDTTSPDINIQGVVDNSYYNNDVIPAITITDTNPNIQSITLNGAPYTSGTAISAEGSYMLMASATDKAGNHNSKTLSFTIDKTLPSITISGVIDNSYYNKSITPIIAITDTNPNTQSITLNGTPYTSGTVISEEGRYTLVASATDKAGNSDSKTINFTIDKTSPTITGAATISPNANGWYNDSVVIHFTADDVLSGINSVTPDITLSTEGANQSATGTAIDKAGNSASFTVSGINIDKTAPTITINSPVNGNIYVLDQNLVTYWLVSDATSGIATAMGTYPSGSVIDTASVGTKTFSVYAADNAGNTNIKNVTYYIGYNYSEILPPIKPDESSIFKLGSTVPVKFQLWDASGNFVTDAVARFYISKVSTTVTGTILEPYIIETETTGNLFVYDPASNLYQYNLGTKSLSTGTWQIRIDIDDGSSKTVIISLKK</sequence>
<dbReference type="PROSITE" id="PS50093">
    <property type="entry name" value="PKD"/>
    <property type="match status" value="1"/>
</dbReference>
<protein>
    <recommendedName>
        <fullName evidence="2">PKD domain-containing protein</fullName>
    </recommendedName>
</protein>
<name>A0A062VEH0_9EURY</name>
<keyword evidence="1" id="KW-0472">Membrane</keyword>
<dbReference type="CDD" id="cd08168">
    <property type="entry name" value="Cytochrom_C3"/>
    <property type="match status" value="1"/>
</dbReference>
<dbReference type="GO" id="GO:0016020">
    <property type="term" value="C:membrane"/>
    <property type="evidence" value="ECO:0007669"/>
    <property type="project" value="InterPro"/>
</dbReference>
<reference evidence="3 4" key="1">
    <citation type="journal article" date="2013" name="Nature">
        <title>Anaerobic oxidation of methane coupled to nitrate reduction in a novel archaeal lineage.</title>
        <authorList>
            <person name="Haroon M.F."/>
            <person name="Hu S."/>
            <person name="Shi Y."/>
            <person name="Imelfort M."/>
            <person name="Keller J."/>
            <person name="Hugenholtz P."/>
            <person name="Yuan Z."/>
            <person name="Tyson G.W."/>
        </authorList>
    </citation>
    <scope>NUCLEOTIDE SEQUENCE [LARGE SCALE GENOMIC DNA]</scope>
    <source>
        <strain evidence="3 4">ANME-2d</strain>
    </source>
</reference>
<organism evidence="3 4">
    <name type="scientific">Candidatus Methanoperedens nitratireducens</name>
    <dbReference type="NCBI Taxonomy" id="1392998"/>
    <lineage>
        <taxon>Archaea</taxon>
        <taxon>Methanobacteriati</taxon>
        <taxon>Methanobacteriota</taxon>
        <taxon>Stenosarchaea group</taxon>
        <taxon>Methanomicrobia</taxon>
        <taxon>Methanosarcinales</taxon>
        <taxon>ANME-2 cluster</taxon>
        <taxon>Candidatus Methanoperedentaceae</taxon>
        <taxon>Candidatus Methanoperedens</taxon>
    </lineage>
</organism>
<evidence type="ECO:0000313" key="3">
    <source>
        <dbReference type="EMBL" id="KCZ73595.1"/>
    </source>
</evidence>
<feature type="transmembrane region" description="Helical" evidence="1">
    <location>
        <begin position="21"/>
        <end position="39"/>
    </location>
</feature>
<accession>A0A062VEH0</accession>
<dbReference type="PATRIC" id="fig|1392998.3.peg.277"/>
<dbReference type="Proteomes" id="UP000027153">
    <property type="component" value="Unassembled WGS sequence"/>
</dbReference>
<dbReference type="InterPro" id="IPR015919">
    <property type="entry name" value="Cadherin-like_sf"/>
</dbReference>
<dbReference type="Gene3D" id="2.60.40.10">
    <property type="entry name" value="Immunoglobulins"/>
    <property type="match status" value="5"/>
</dbReference>
<evidence type="ECO:0000259" key="2">
    <source>
        <dbReference type="PROSITE" id="PS50093"/>
    </source>
</evidence>
<dbReference type="EMBL" id="JMIY01000001">
    <property type="protein sequence ID" value="KCZ73595.1"/>
    <property type="molecule type" value="Genomic_DNA"/>
</dbReference>
<dbReference type="SUPFAM" id="SSF48695">
    <property type="entry name" value="Multiheme cytochromes"/>
    <property type="match status" value="1"/>
</dbReference>
<comment type="caution">
    <text evidence="3">The sequence shown here is derived from an EMBL/GenBank/DDBJ whole genome shotgun (WGS) entry which is preliminary data.</text>
</comment>
<dbReference type="GO" id="GO:0005509">
    <property type="term" value="F:calcium ion binding"/>
    <property type="evidence" value="ECO:0007669"/>
    <property type="project" value="InterPro"/>
</dbReference>
<evidence type="ECO:0000256" key="1">
    <source>
        <dbReference type="SAM" id="Phobius"/>
    </source>
</evidence>
<dbReference type="SUPFAM" id="SSF49299">
    <property type="entry name" value="PKD domain"/>
    <property type="match status" value="1"/>
</dbReference>
<dbReference type="SUPFAM" id="SSF49313">
    <property type="entry name" value="Cadherin-like"/>
    <property type="match status" value="1"/>
</dbReference>
<proteinExistence type="predicted"/>
<dbReference type="Gene3D" id="3.30.1920.20">
    <property type="match status" value="2"/>
</dbReference>
<dbReference type="InterPro" id="IPR000601">
    <property type="entry name" value="PKD_dom"/>
</dbReference>
<gene>
    <name evidence="3" type="ORF">ANME2D_00666</name>
</gene>
<dbReference type="InterPro" id="IPR036280">
    <property type="entry name" value="Multihaem_cyt_sf"/>
</dbReference>
<feature type="domain" description="PKD" evidence="2">
    <location>
        <begin position="378"/>
        <end position="441"/>
    </location>
</feature>
<evidence type="ECO:0000313" key="4">
    <source>
        <dbReference type="Proteomes" id="UP000027153"/>
    </source>
</evidence>
<dbReference type="InterPro" id="IPR035986">
    <property type="entry name" value="PKD_dom_sf"/>
</dbReference>
<keyword evidence="1" id="KW-1133">Transmembrane helix</keyword>
<keyword evidence="4" id="KW-1185">Reference proteome</keyword>
<dbReference type="InterPro" id="IPR013783">
    <property type="entry name" value="Ig-like_fold"/>
</dbReference>
<keyword evidence="1" id="KW-0812">Transmembrane</keyword>
<dbReference type="NCBIfam" id="NF038114">
    <property type="entry name" value="rightmost"/>
    <property type="match status" value="1"/>
</dbReference>